<dbReference type="Proteomes" id="UP001158067">
    <property type="component" value="Unassembled WGS sequence"/>
</dbReference>
<keyword evidence="2" id="KW-1185">Reference proteome</keyword>
<reference evidence="1 2" key="1">
    <citation type="submission" date="2017-05" db="EMBL/GenBank/DDBJ databases">
        <authorList>
            <person name="Varghese N."/>
            <person name="Submissions S."/>
        </authorList>
    </citation>
    <scope>NUCLEOTIDE SEQUENCE [LARGE SCALE GENOMIC DNA]</scope>
    <source>
        <strain evidence="1 2">DSM 25457</strain>
    </source>
</reference>
<sequence length="212" mass="23852">MKKDILHRRDNGLAVQQTDIAFQQAVDSCNQLGELAATVVPRNTTKQQDEVFRWLQTCRRSIAMPRDVLRFEISLVTQPTVSRHESFQVRLTQQLPSELIFERFDEILIDGRRAVPTNGCLAQTLDLHFGRVAGGQTIRFGYFARVHFNAPPMTVSIGELNVKWLALPSVKVSQSELTYRTDDKHVAGDRNEVVPKNSRVAGAAIQPMRAGV</sequence>
<protein>
    <submittedName>
        <fullName evidence="1">Uncharacterized protein</fullName>
    </submittedName>
</protein>
<evidence type="ECO:0000313" key="1">
    <source>
        <dbReference type="EMBL" id="SMP56397.1"/>
    </source>
</evidence>
<gene>
    <name evidence="1" type="ORF">SAMN06265222_105149</name>
</gene>
<proteinExistence type="predicted"/>
<name>A0ABY1Q4R2_9BACT</name>
<evidence type="ECO:0000313" key="2">
    <source>
        <dbReference type="Proteomes" id="UP001158067"/>
    </source>
</evidence>
<accession>A0ABY1Q4R2</accession>
<dbReference type="EMBL" id="FXUG01000005">
    <property type="protein sequence ID" value="SMP56397.1"/>
    <property type="molecule type" value="Genomic_DNA"/>
</dbReference>
<organism evidence="1 2">
    <name type="scientific">Neorhodopirellula lusitana</name>
    <dbReference type="NCBI Taxonomy" id="445327"/>
    <lineage>
        <taxon>Bacteria</taxon>
        <taxon>Pseudomonadati</taxon>
        <taxon>Planctomycetota</taxon>
        <taxon>Planctomycetia</taxon>
        <taxon>Pirellulales</taxon>
        <taxon>Pirellulaceae</taxon>
        <taxon>Neorhodopirellula</taxon>
    </lineage>
</organism>
<comment type="caution">
    <text evidence="1">The sequence shown here is derived from an EMBL/GenBank/DDBJ whole genome shotgun (WGS) entry which is preliminary data.</text>
</comment>
<dbReference type="RefSeq" id="WP_283432616.1">
    <property type="nucleotide sequence ID" value="NZ_FXUG01000005.1"/>
</dbReference>